<sequence length="146" mass="15387">MTENPTSSSADTLRSVTLDRVTTGTYVARTARGGSVTMSSTDDAHLSPIELLLAAIAGCTAVDVDTVTSRRAEPDALTVTVTAHKVHDGTGTVLRDVELTLSLRLPDDAPEGVREVAERALRVSHDRTCTVSRTVEAGTPVSVRMA</sequence>
<dbReference type="AlphaFoldDB" id="A0A0A0BLC1"/>
<dbReference type="SUPFAM" id="SSF82784">
    <property type="entry name" value="OsmC-like"/>
    <property type="match status" value="1"/>
</dbReference>
<keyword evidence="2" id="KW-1185">Reference proteome</keyword>
<accession>A0A0A0BLC1</accession>
<protein>
    <submittedName>
        <fullName evidence="1">Oxidoreductase</fullName>
    </submittedName>
</protein>
<dbReference type="RefSeq" id="WP_043608940.1">
    <property type="nucleotide sequence ID" value="NZ_AXCY01000105.1"/>
</dbReference>
<dbReference type="Gene3D" id="3.30.300.20">
    <property type="match status" value="1"/>
</dbReference>
<dbReference type="Proteomes" id="UP000029839">
    <property type="component" value="Unassembled WGS sequence"/>
</dbReference>
<dbReference type="Pfam" id="PF02566">
    <property type="entry name" value="OsmC"/>
    <property type="match status" value="1"/>
</dbReference>
<dbReference type="PANTHER" id="PTHR34352:SF1">
    <property type="entry name" value="PROTEIN YHFA"/>
    <property type="match status" value="1"/>
</dbReference>
<comment type="caution">
    <text evidence="1">The sequence shown here is derived from an EMBL/GenBank/DDBJ whole genome shotgun (WGS) entry which is preliminary data.</text>
</comment>
<organism evidence="1 2">
    <name type="scientific">Cellulomonas carbonis T26</name>
    <dbReference type="NCBI Taxonomy" id="947969"/>
    <lineage>
        <taxon>Bacteria</taxon>
        <taxon>Bacillati</taxon>
        <taxon>Actinomycetota</taxon>
        <taxon>Actinomycetes</taxon>
        <taxon>Micrococcales</taxon>
        <taxon>Cellulomonadaceae</taxon>
        <taxon>Cellulomonas</taxon>
    </lineage>
</organism>
<dbReference type="InterPro" id="IPR036102">
    <property type="entry name" value="OsmC/Ohrsf"/>
</dbReference>
<reference evidence="1 2" key="2">
    <citation type="journal article" date="2015" name="Stand. Genomic Sci.">
        <title>Draft genome sequence of Cellulomonas carbonis T26(T) and comparative analysis of six Cellulomonas genomes.</title>
        <authorList>
            <person name="Zhuang W."/>
            <person name="Zhang S."/>
            <person name="Xia X."/>
            <person name="Wang G."/>
        </authorList>
    </citation>
    <scope>NUCLEOTIDE SEQUENCE [LARGE SCALE GENOMIC DNA]</scope>
    <source>
        <strain evidence="1 2">T26</strain>
    </source>
</reference>
<dbReference type="OrthoDB" id="4864805at2"/>
<evidence type="ECO:0000313" key="2">
    <source>
        <dbReference type="Proteomes" id="UP000029839"/>
    </source>
</evidence>
<evidence type="ECO:0000313" key="1">
    <source>
        <dbReference type="EMBL" id="KGM09313.1"/>
    </source>
</evidence>
<dbReference type="EMBL" id="AXCY01000105">
    <property type="protein sequence ID" value="KGM09313.1"/>
    <property type="molecule type" value="Genomic_DNA"/>
</dbReference>
<reference evidence="1 2" key="1">
    <citation type="submission" date="2013-08" db="EMBL/GenBank/DDBJ databases">
        <title>Genome sequencing of Cellulomonas carbonis T26.</title>
        <authorList>
            <person name="Chen F."/>
            <person name="Li Y."/>
            <person name="Wang G."/>
        </authorList>
    </citation>
    <scope>NUCLEOTIDE SEQUENCE [LARGE SCALE GENOMIC DNA]</scope>
    <source>
        <strain evidence="1 2">T26</strain>
    </source>
</reference>
<dbReference type="InterPro" id="IPR015946">
    <property type="entry name" value="KH_dom-like_a/b"/>
</dbReference>
<dbReference type="InterPro" id="IPR003718">
    <property type="entry name" value="OsmC/Ohr_fam"/>
</dbReference>
<name>A0A0A0BLC1_9CELL</name>
<proteinExistence type="predicted"/>
<gene>
    <name evidence="1" type="ORF">N868_02970</name>
</gene>
<dbReference type="PANTHER" id="PTHR34352">
    <property type="entry name" value="PROTEIN YHFA"/>
    <property type="match status" value="1"/>
</dbReference>